<evidence type="ECO:0000313" key="2">
    <source>
        <dbReference type="EnsemblPlants" id="AET3Gv20462800.2"/>
    </source>
</evidence>
<dbReference type="InterPro" id="IPR043502">
    <property type="entry name" value="DNA/RNA_pol_sf"/>
</dbReference>
<reference evidence="2" key="5">
    <citation type="journal article" date="2021" name="G3 (Bethesda)">
        <title>Aegilops tauschii genome assembly Aet v5.0 features greater sequence contiguity and improved annotation.</title>
        <authorList>
            <person name="Wang L."/>
            <person name="Zhu T."/>
            <person name="Rodriguez J.C."/>
            <person name="Deal K.R."/>
            <person name="Dubcovsky J."/>
            <person name="McGuire P.E."/>
            <person name="Lux T."/>
            <person name="Spannagl M."/>
            <person name="Mayer K.F.X."/>
            <person name="Baldrich P."/>
            <person name="Meyers B.C."/>
            <person name="Huo N."/>
            <person name="Gu Y.Q."/>
            <person name="Zhou H."/>
            <person name="Devos K.M."/>
            <person name="Bennetzen J.L."/>
            <person name="Unver T."/>
            <person name="Budak H."/>
            <person name="Gulick P.J."/>
            <person name="Galiba G."/>
            <person name="Kalapos B."/>
            <person name="Nelson D.R."/>
            <person name="Li P."/>
            <person name="You F.M."/>
            <person name="Luo M.C."/>
            <person name="Dvorak J."/>
        </authorList>
    </citation>
    <scope>NUCLEOTIDE SEQUENCE [LARGE SCALE GENOMIC DNA]</scope>
    <source>
        <strain evidence="2">cv. AL8/78</strain>
    </source>
</reference>
<dbReference type="Proteomes" id="UP000015105">
    <property type="component" value="Chromosome 3D"/>
</dbReference>
<protein>
    <recommendedName>
        <fullName evidence="1">Reverse transcriptase domain-containing protein</fullName>
    </recommendedName>
</protein>
<dbReference type="InterPro" id="IPR000477">
    <property type="entry name" value="RT_dom"/>
</dbReference>
<accession>A0A453EUE3</accession>
<sequence length="79" mass="8806">IIEELLDELHGGAWFSKLDLRAGYHQIRLAPGEEYKTAFQTHQGHFEFKVVSFRLAGSPATFIGAITTTLKLLTCVCVL</sequence>
<dbReference type="SUPFAM" id="SSF56672">
    <property type="entry name" value="DNA/RNA polymerases"/>
    <property type="match status" value="1"/>
</dbReference>
<dbReference type="PANTHER" id="PTHR24559">
    <property type="entry name" value="TRANSPOSON TY3-I GAG-POL POLYPROTEIN"/>
    <property type="match status" value="1"/>
</dbReference>
<dbReference type="Gramene" id="AET3Gv20462800.2">
    <property type="protein sequence ID" value="AET3Gv20462800.2"/>
    <property type="gene ID" value="AET3Gv20462800"/>
</dbReference>
<proteinExistence type="predicted"/>
<organism evidence="2 3">
    <name type="scientific">Aegilops tauschii subsp. strangulata</name>
    <name type="common">Goatgrass</name>
    <dbReference type="NCBI Taxonomy" id="200361"/>
    <lineage>
        <taxon>Eukaryota</taxon>
        <taxon>Viridiplantae</taxon>
        <taxon>Streptophyta</taxon>
        <taxon>Embryophyta</taxon>
        <taxon>Tracheophyta</taxon>
        <taxon>Spermatophyta</taxon>
        <taxon>Magnoliopsida</taxon>
        <taxon>Liliopsida</taxon>
        <taxon>Poales</taxon>
        <taxon>Poaceae</taxon>
        <taxon>BOP clade</taxon>
        <taxon>Pooideae</taxon>
        <taxon>Triticodae</taxon>
        <taxon>Triticeae</taxon>
        <taxon>Triticinae</taxon>
        <taxon>Aegilops</taxon>
    </lineage>
</organism>
<keyword evidence="3" id="KW-1185">Reference proteome</keyword>
<reference evidence="2" key="4">
    <citation type="submission" date="2019-03" db="UniProtKB">
        <authorList>
            <consortium name="EnsemblPlants"/>
        </authorList>
    </citation>
    <scope>IDENTIFICATION</scope>
</reference>
<dbReference type="PANTHER" id="PTHR24559:SF452">
    <property type="entry name" value="INTEGRASE CATALYTIC DOMAIN-CONTAINING PROTEIN"/>
    <property type="match status" value="1"/>
</dbReference>
<reference evidence="2" key="3">
    <citation type="journal article" date="2017" name="Nature">
        <title>Genome sequence of the progenitor of the wheat D genome Aegilops tauschii.</title>
        <authorList>
            <person name="Luo M.C."/>
            <person name="Gu Y.Q."/>
            <person name="Puiu D."/>
            <person name="Wang H."/>
            <person name="Twardziok S.O."/>
            <person name="Deal K.R."/>
            <person name="Huo N."/>
            <person name="Zhu T."/>
            <person name="Wang L."/>
            <person name="Wang Y."/>
            <person name="McGuire P.E."/>
            <person name="Liu S."/>
            <person name="Long H."/>
            <person name="Ramasamy R.K."/>
            <person name="Rodriguez J.C."/>
            <person name="Van S.L."/>
            <person name="Yuan L."/>
            <person name="Wang Z."/>
            <person name="Xia Z."/>
            <person name="Xiao L."/>
            <person name="Anderson O.D."/>
            <person name="Ouyang S."/>
            <person name="Liang Y."/>
            <person name="Zimin A.V."/>
            <person name="Pertea G."/>
            <person name="Qi P."/>
            <person name="Bennetzen J.L."/>
            <person name="Dai X."/>
            <person name="Dawson M.W."/>
            <person name="Muller H.G."/>
            <person name="Kugler K."/>
            <person name="Rivarola-Duarte L."/>
            <person name="Spannagl M."/>
            <person name="Mayer K.F.X."/>
            <person name="Lu F.H."/>
            <person name="Bevan M.W."/>
            <person name="Leroy P."/>
            <person name="Li P."/>
            <person name="You F.M."/>
            <person name="Sun Q."/>
            <person name="Liu Z."/>
            <person name="Lyons E."/>
            <person name="Wicker T."/>
            <person name="Salzberg S.L."/>
            <person name="Devos K.M."/>
            <person name="Dvorak J."/>
        </authorList>
    </citation>
    <scope>NUCLEOTIDE SEQUENCE [LARGE SCALE GENOMIC DNA]</scope>
    <source>
        <strain evidence="2">cv. AL8/78</strain>
    </source>
</reference>
<dbReference type="AlphaFoldDB" id="A0A453EUE3"/>
<evidence type="ECO:0000313" key="3">
    <source>
        <dbReference type="Proteomes" id="UP000015105"/>
    </source>
</evidence>
<dbReference type="InterPro" id="IPR043128">
    <property type="entry name" value="Rev_trsase/Diguanyl_cyclase"/>
</dbReference>
<reference evidence="3" key="2">
    <citation type="journal article" date="2017" name="Nat. Plants">
        <title>The Aegilops tauschii genome reveals multiple impacts of transposons.</title>
        <authorList>
            <person name="Zhao G."/>
            <person name="Zou C."/>
            <person name="Li K."/>
            <person name="Wang K."/>
            <person name="Li T."/>
            <person name="Gao L."/>
            <person name="Zhang X."/>
            <person name="Wang H."/>
            <person name="Yang Z."/>
            <person name="Liu X."/>
            <person name="Jiang W."/>
            <person name="Mao L."/>
            <person name="Kong X."/>
            <person name="Jiao Y."/>
            <person name="Jia J."/>
        </authorList>
    </citation>
    <scope>NUCLEOTIDE SEQUENCE [LARGE SCALE GENOMIC DNA]</scope>
    <source>
        <strain evidence="3">cv. AL8/78</strain>
    </source>
</reference>
<dbReference type="Gene3D" id="3.10.10.10">
    <property type="entry name" value="HIV Type 1 Reverse Transcriptase, subunit A, domain 1"/>
    <property type="match status" value="1"/>
</dbReference>
<dbReference type="EnsemblPlants" id="AET3Gv20462800.2">
    <property type="protein sequence ID" value="AET3Gv20462800.2"/>
    <property type="gene ID" value="AET3Gv20462800"/>
</dbReference>
<dbReference type="CDD" id="cd01647">
    <property type="entry name" value="RT_LTR"/>
    <property type="match status" value="1"/>
</dbReference>
<dbReference type="Pfam" id="PF00078">
    <property type="entry name" value="RVT_1"/>
    <property type="match status" value="1"/>
</dbReference>
<dbReference type="InterPro" id="IPR053134">
    <property type="entry name" value="RNA-dir_DNA_polymerase"/>
</dbReference>
<feature type="domain" description="Reverse transcriptase" evidence="1">
    <location>
        <begin position="6"/>
        <end position="73"/>
    </location>
</feature>
<dbReference type="Gene3D" id="3.30.70.270">
    <property type="match status" value="1"/>
</dbReference>
<reference evidence="3" key="1">
    <citation type="journal article" date="2014" name="Science">
        <title>Ancient hybridizations among the ancestral genomes of bread wheat.</title>
        <authorList>
            <consortium name="International Wheat Genome Sequencing Consortium,"/>
            <person name="Marcussen T."/>
            <person name="Sandve S.R."/>
            <person name="Heier L."/>
            <person name="Spannagl M."/>
            <person name="Pfeifer M."/>
            <person name="Jakobsen K.S."/>
            <person name="Wulff B.B."/>
            <person name="Steuernagel B."/>
            <person name="Mayer K.F."/>
            <person name="Olsen O.A."/>
        </authorList>
    </citation>
    <scope>NUCLEOTIDE SEQUENCE [LARGE SCALE GENOMIC DNA]</scope>
    <source>
        <strain evidence="3">cv. AL8/78</strain>
    </source>
</reference>
<name>A0A453EUE3_AEGTS</name>
<evidence type="ECO:0000259" key="1">
    <source>
        <dbReference type="Pfam" id="PF00078"/>
    </source>
</evidence>